<dbReference type="OrthoDB" id="5149995at2"/>
<reference evidence="1 2" key="1">
    <citation type="journal article" date="2018" name="Int. J. Syst. Evol. Microbiol.">
        <title>Glycomyces paridis sp. nov., isolated from the medicinal plant Paris polyphylla.</title>
        <authorList>
            <person name="Fang X.M."/>
            <person name="Bai J.L."/>
            <person name="Su J."/>
            <person name="Zhao L.L."/>
            <person name="Liu H.Y."/>
            <person name="Ma B.P."/>
            <person name="Zhang Y.Q."/>
            <person name="Yu L.Y."/>
        </authorList>
    </citation>
    <scope>NUCLEOTIDE SEQUENCE [LARGE SCALE GENOMIC DNA]</scope>
    <source>
        <strain evidence="1 2">CPCC 204357</strain>
    </source>
</reference>
<accession>A0A4S8PH28</accession>
<name>A0A4S8PH28_9ACTN</name>
<evidence type="ECO:0000313" key="1">
    <source>
        <dbReference type="EMBL" id="THV27614.1"/>
    </source>
</evidence>
<dbReference type="RefSeq" id="WP_136530419.1">
    <property type="nucleotide sequence ID" value="NZ_STGX01000010.1"/>
</dbReference>
<protein>
    <submittedName>
        <fullName evidence="1">Uncharacterized protein</fullName>
    </submittedName>
</protein>
<gene>
    <name evidence="1" type="ORF">E9998_14520</name>
</gene>
<evidence type="ECO:0000313" key="2">
    <source>
        <dbReference type="Proteomes" id="UP000305792"/>
    </source>
</evidence>
<keyword evidence="2" id="KW-1185">Reference proteome</keyword>
<dbReference type="EMBL" id="STGX01000010">
    <property type="protein sequence ID" value="THV27614.1"/>
    <property type="molecule type" value="Genomic_DNA"/>
</dbReference>
<organism evidence="1 2">
    <name type="scientific">Glycomyces paridis</name>
    <dbReference type="NCBI Taxonomy" id="2126555"/>
    <lineage>
        <taxon>Bacteria</taxon>
        <taxon>Bacillati</taxon>
        <taxon>Actinomycetota</taxon>
        <taxon>Actinomycetes</taxon>
        <taxon>Glycomycetales</taxon>
        <taxon>Glycomycetaceae</taxon>
        <taxon>Glycomyces</taxon>
    </lineage>
</organism>
<comment type="caution">
    <text evidence="1">The sequence shown here is derived from an EMBL/GenBank/DDBJ whole genome shotgun (WGS) entry which is preliminary data.</text>
</comment>
<proteinExistence type="predicted"/>
<sequence length="71" mass="8092">MTSKELLHRLVEDLGEPQAAEALTWIRARYAMPDPARDEAALPDWIGSFSSGRGDLAERHEEILRDEDDDR</sequence>
<dbReference type="Proteomes" id="UP000305792">
    <property type="component" value="Unassembled WGS sequence"/>
</dbReference>
<dbReference type="AlphaFoldDB" id="A0A4S8PH28"/>